<gene>
    <name evidence="2" type="ORF">C4532_19580</name>
</gene>
<name>A0A419ENP9_9BACT</name>
<evidence type="ECO:0000313" key="2">
    <source>
        <dbReference type="EMBL" id="RJP64298.1"/>
    </source>
</evidence>
<sequence>MRTGRIGLVCCFVTVCGLLVTSRARGDLIKFKQGPKRKCVIMEETEGWVSFRTSMGLAKMPRARIESIERESEEVNKELLNQWKRDKSRPPEVKPEPEESEEEKPEVRRTYSVEIRKRRIALGGTSSGVSQAQPIASFTIEDLGMVEGIRLFHVQATSYMSSMRTIKARDFYVLSTNEMRVDPEALEGYPDLDVRLGTNQAGKGHVGFPTNAPLKTMIVRSELADFELDLETGDFATKHGFF</sequence>
<organism evidence="2 3">
    <name type="scientific">Candidatus Abyssobacteria bacterium SURF_17</name>
    <dbReference type="NCBI Taxonomy" id="2093361"/>
    <lineage>
        <taxon>Bacteria</taxon>
        <taxon>Pseudomonadati</taxon>
        <taxon>Candidatus Hydrogenedentota</taxon>
        <taxon>Candidatus Abyssobacteria</taxon>
    </lineage>
</organism>
<evidence type="ECO:0000313" key="3">
    <source>
        <dbReference type="Proteomes" id="UP000285961"/>
    </source>
</evidence>
<dbReference type="AlphaFoldDB" id="A0A419ENP9"/>
<reference evidence="2 3" key="1">
    <citation type="journal article" date="2017" name="ISME J.">
        <title>Energy and carbon metabolisms in a deep terrestrial subsurface fluid microbial community.</title>
        <authorList>
            <person name="Momper L."/>
            <person name="Jungbluth S.P."/>
            <person name="Lee M.D."/>
            <person name="Amend J.P."/>
        </authorList>
    </citation>
    <scope>NUCLEOTIDE SEQUENCE [LARGE SCALE GENOMIC DNA]</scope>
    <source>
        <strain evidence="2">SURF_17</strain>
    </source>
</reference>
<proteinExistence type="predicted"/>
<feature type="compositionally biased region" description="Basic and acidic residues" evidence="1">
    <location>
        <begin position="79"/>
        <end position="97"/>
    </location>
</feature>
<evidence type="ECO:0000256" key="1">
    <source>
        <dbReference type="SAM" id="MobiDB-lite"/>
    </source>
</evidence>
<comment type="caution">
    <text evidence="2">The sequence shown here is derived from an EMBL/GenBank/DDBJ whole genome shotgun (WGS) entry which is preliminary data.</text>
</comment>
<accession>A0A419ENP9</accession>
<protein>
    <submittedName>
        <fullName evidence="2">Uncharacterized protein</fullName>
    </submittedName>
</protein>
<dbReference type="Proteomes" id="UP000285961">
    <property type="component" value="Unassembled WGS sequence"/>
</dbReference>
<dbReference type="EMBL" id="QZKI01000142">
    <property type="protein sequence ID" value="RJP64298.1"/>
    <property type="molecule type" value="Genomic_DNA"/>
</dbReference>
<feature type="region of interest" description="Disordered" evidence="1">
    <location>
        <begin position="79"/>
        <end position="109"/>
    </location>
</feature>